<dbReference type="Proteomes" id="UP000307749">
    <property type="component" value="Unassembled WGS sequence"/>
</dbReference>
<comment type="caution">
    <text evidence="5">The sequence shown here is derived from an EMBL/GenBank/DDBJ whole genome shotgun (WGS) entry which is preliminary data.</text>
</comment>
<dbReference type="EMBL" id="MWQO01000016">
    <property type="protein sequence ID" value="THD11142.1"/>
    <property type="molecule type" value="Genomic_DNA"/>
</dbReference>
<dbReference type="Pfam" id="PF12802">
    <property type="entry name" value="MarR_2"/>
    <property type="match status" value="1"/>
</dbReference>
<dbReference type="PANTHER" id="PTHR35790">
    <property type="entry name" value="HTH-TYPE TRANSCRIPTIONAL REGULATOR PCHR"/>
    <property type="match status" value="1"/>
</dbReference>
<organism evidence="5 6">
    <name type="scientific">Metallibacterium scheffleri</name>
    <dbReference type="NCBI Taxonomy" id="993689"/>
    <lineage>
        <taxon>Bacteria</taxon>
        <taxon>Pseudomonadati</taxon>
        <taxon>Pseudomonadota</taxon>
        <taxon>Gammaproteobacteria</taxon>
        <taxon>Lysobacterales</taxon>
        <taxon>Rhodanobacteraceae</taxon>
        <taxon>Metallibacterium</taxon>
    </lineage>
</organism>
<dbReference type="PANTHER" id="PTHR35790:SF4">
    <property type="entry name" value="HTH-TYPE TRANSCRIPTIONAL REGULATOR PCHR"/>
    <property type="match status" value="1"/>
</dbReference>
<protein>
    <submittedName>
        <fullName evidence="5">MarR family transcriptional regulator</fullName>
    </submittedName>
</protein>
<dbReference type="SUPFAM" id="SSF46785">
    <property type="entry name" value="Winged helix' DNA-binding domain"/>
    <property type="match status" value="1"/>
</dbReference>
<gene>
    <name evidence="5" type="ORF">B1806_05355</name>
</gene>
<keyword evidence="2" id="KW-0238">DNA-binding</keyword>
<dbReference type="SMART" id="SM00347">
    <property type="entry name" value="HTH_MARR"/>
    <property type="match status" value="1"/>
</dbReference>
<proteinExistence type="predicted"/>
<evidence type="ECO:0000313" key="6">
    <source>
        <dbReference type="Proteomes" id="UP000307749"/>
    </source>
</evidence>
<dbReference type="PROSITE" id="PS50995">
    <property type="entry name" value="HTH_MARR_2"/>
    <property type="match status" value="1"/>
</dbReference>
<dbReference type="InterPro" id="IPR036388">
    <property type="entry name" value="WH-like_DNA-bd_sf"/>
</dbReference>
<accession>A0A4S3KQ51</accession>
<keyword evidence="3" id="KW-0804">Transcription</keyword>
<feature type="domain" description="HTH marR-type" evidence="4">
    <location>
        <begin position="14"/>
        <end position="149"/>
    </location>
</feature>
<evidence type="ECO:0000256" key="2">
    <source>
        <dbReference type="ARBA" id="ARBA00023125"/>
    </source>
</evidence>
<dbReference type="GO" id="GO:0003677">
    <property type="term" value="F:DNA binding"/>
    <property type="evidence" value="ECO:0007669"/>
    <property type="project" value="UniProtKB-KW"/>
</dbReference>
<evidence type="ECO:0000313" key="5">
    <source>
        <dbReference type="EMBL" id="THD11142.1"/>
    </source>
</evidence>
<evidence type="ECO:0000259" key="4">
    <source>
        <dbReference type="PROSITE" id="PS50995"/>
    </source>
</evidence>
<reference evidence="5 6" key="1">
    <citation type="submission" date="2017-02" db="EMBL/GenBank/DDBJ databases">
        <title>Whole genome sequencing of Metallibacterium scheffleri DSM 24874 (T).</title>
        <authorList>
            <person name="Kumar S."/>
            <person name="Patil P."/>
            <person name="Patil P.B."/>
        </authorList>
    </citation>
    <scope>NUCLEOTIDE SEQUENCE [LARGE SCALE GENOMIC DNA]</scope>
    <source>
        <strain evidence="5 6">DSM 24874</strain>
    </source>
</reference>
<dbReference type="AlphaFoldDB" id="A0A4S3KQ51"/>
<dbReference type="Gene3D" id="1.10.10.10">
    <property type="entry name" value="Winged helix-like DNA-binding domain superfamily/Winged helix DNA-binding domain"/>
    <property type="match status" value="1"/>
</dbReference>
<dbReference type="OrthoDB" id="8906692at2"/>
<sequence length="180" mass="20038">MRRTMPDHAPLQLEHFLPYRLSILSNTVSQAIAREYQQRFHLGMTEWRVLAVLARYDGAGLSARELAVRTATDKVAISRALARLIASGRVLRRMHHGDKRRSVLRLSAKGWAIHDVVAPRARAHERELLAHLDADERACLTRILDKLLGSVPGAIATAPEPLISARGVRPPVTAPSRMRG</sequence>
<dbReference type="STRING" id="993689.GCA_002077135_01247"/>
<dbReference type="InterPro" id="IPR052067">
    <property type="entry name" value="Metal_resp_HTH_trans_reg"/>
</dbReference>
<evidence type="ECO:0000256" key="1">
    <source>
        <dbReference type="ARBA" id="ARBA00023015"/>
    </source>
</evidence>
<keyword evidence="6" id="KW-1185">Reference proteome</keyword>
<evidence type="ECO:0000256" key="3">
    <source>
        <dbReference type="ARBA" id="ARBA00023163"/>
    </source>
</evidence>
<dbReference type="InterPro" id="IPR036390">
    <property type="entry name" value="WH_DNA-bd_sf"/>
</dbReference>
<dbReference type="RefSeq" id="WP_081126560.1">
    <property type="nucleotide sequence ID" value="NZ_DAHXOC010000012.1"/>
</dbReference>
<keyword evidence="1" id="KW-0805">Transcription regulation</keyword>
<name>A0A4S3KQ51_9GAMM</name>
<dbReference type="GO" id="GO:0003700">
    <property type="term" value="F:DNA-binding transcription factor activity"/>
    <property type="evidence" value="ECO:0007669"/>
    <property type="project" value="InterPro"/>
</dbReference>
<dbReference type="InterPro" id="IPR000835">
    <property type="entry name" value="HTH_MarR-typ"/>
</dbReference>
<dbReference type="PRINTS" id="PR00598">
    <property type="entry name" value="HTHMARR"/>
</dbReference>